<gene>
    <name evidence="3" type="primary">Ppp4r1_0</name>
    <name evidence="3" type="ORF">Bhyg_07278</name>
</gene>
<feature type="compositionally biased region" description="Basic and acidic residues" evidence="2">
    <location>
        <begin position="485"/>
        <end position="499"/>
    </location>
</feature>
<feature type="compositionally biased region" description="Low complexity" evidence="2">
    <location>
        <begin position="360"/>
        <end position="380"/>
    </location>
</feature>
<comment type="caution">
    <text evidence="3">The sequence shown here is derived from an EMBL/GenBank/DDBJ whole genome shotgun (WGS) entry which is preliminary data.</text>
</comment>
<name>A0A9Q0N2R0_9DIPT</name>
<evidence type="ECO:0000313" key="3">
    <source>
        <dbReference type="EMBL" id="KAJ6642331.1"/>
    </source>
</evidence>
<dbReference type="Gene3D" id="1.25.10.10">
    <property type="entry name" value="Leucine-rich Repeat Variant"/>
    <property type="match status" value="1"/>
</dbReference>
<keyword evidence="1" id="KW-0677">Repeat</keyword>
<organism evidence="3 4">
    <name type="scientific">Pseudolycoriella hygida</name>
    <dbReference type="NCBI Taxonomy" id="35572"/>
    <lineage>
        <taxon>Eukaryota</taxon>
        <taxon>Metazoa</taxon>
        <taxon>Ecdysozoa</taxon>
        <taxon>Arthropoda</taxon>
        <taxon>Hexapoda</taxon>
        <taxon>Insecta</taxon>
        <taxon>Pterygota</taxon>
        <taxon>Neoptera</taxon>
        <taxon>Endopterygota</taxon>
        <taxon>Diptera</taxon>
        <taxon>Nematocera</taxon>
        <taxon>Sciaroidea</taxon>
        <taxon>Sciaridae</taxon>
        <taxon>Pseudolycoriella</taxon>
    </lineage>
</organism>
<dbReference type="EMBL" id="WJQU01000002">
    <property type="protein sequence ID" value="KAJ6642331.1"/>
    <property type="molecule type" value="Genomic_DNA"/>
</dbReference>
<dbReference type="AlphaFoldDB" id="A0A9Q0N2R0"/>
<dbReference type="Proteomes" id="UP001151699">
    <property type="component" value="Chromosome B"/>
</dbReference>
<dbReference type="Pfam" id="PF02985">
    <property type="entry name" value="HEAT"/>
    <property type="match status" value="1"/>
</dbReference>
<dbReference type="PANTHER" id="PTHR10648">
    <property type="entry name" value="SERINE/THREONINE-PROTEIN PHOSPHATASE PP2A 65 KDA REGULATORY SUBUNIT"/>
    <property type="match status" value="1"/>
</dbReference>
<dbReference type="OrthoDB" id="340346at2759"/>
<feature type="region of interest" description="Disordered" evidence="2">
    <location>
        <begin position="342"/>
        <end position="422"/>
    </location>
</feature>
<evidence type="ECO:0000313" key="4">
    <source>
        <dbReference type="Proteomes" id="UP001151699"/>
    </source>
</evidence>
<dbReference type="PANTHER" id="PTHR10648:SF1">
    <property type="entry name" value="SERINE_THREONINE-PROTEIN PHOSPHATASE 4 REGULATORY SUBUNIT 1"/>
    <property type="match status" value="1"/>
</dbReference>
<feature type="compositionally biased region" description="Basic and acidic residues" evidence="2">
    <location>
        <begin position="396"/>
        <end position="422"/>
    </location>
</feature>
<evidence type="ECO:0000256" key="1">
    <source>
        <dbReference type="ARBA" id="ARBA00022737"/>
    </source>
</evidence>
<dbReference type="GO" id="GO:0019888">
    <property type="term" value="F:protein phosphatase regulator activity"/>
    <property type="evidence" value="ECO:0007669"/>
    <property type="project" value="TreeGrafter"/>
</dbReference>
<protein>
    <submittedName>
        <fullName evidence="3">Serine/threonine-protein phosphatase 4 regulatory subunit 1</fullName>
    </submittedName>
</protein>
<dbReference type="InterPro" id="IPR051023">
    <property type="entry name" value="PP2A_Regulatory_Subunit_A"/>
</dbReference>
<keyword evidence="4" id="KW-1185">Reference proteome</keyword>
<proteinExistence type="predicted"/>
<feature type="compositionally biased region" description="Polar residues" evidence="2">
    <location>
        <begin position="381"/>
        <end position="395"/>
    </location>
</feature>
<dbReference type="GO" id="GO:0005737">
    <property type="term" value="C:cytoplasm"/>
    <property type="evidence" value="ECO:0007669"/>
    <property type="project" value="TreeGrafter"/>
</dbReference>
<reference evidence="3" key="1">
    <citation type="submission" date="2022-07" db="EMBL/GenBank/DDBJ databases">
        <authorList>
            <person name="Trinca V."/>
            <person name="Uliana J.V.C."/>
            <person name="Torres T.T."/>
            <person name="Ward R.J."/>
            <person name="Monesi N."/>
        </authorList>
    </citation>
    <scope>NUCLEOTIDE SEQUENCE</scope>
    <source>
        <strain evidence="3">HSMRA1968</strain>
        <tissue evidence="3">Whole embryos</tissue>
    </source>
</reference>
<dbReference type="InterPro" id="IPR011989">
    <property type="entry name" value="ARM-like"/>
</dbReference>
<evidence type="ECO:0000256" key="2">
    <source>
        <dbReference type="SAM" id="MobiDB-lite"/>
    </source>
</evidence>
<sequence length="542" mass="62188">MPLECSVEQFDEKKYSVCLQYCEFSKVTVRSALLNDLPEIITKCKEIAHDDFNIYERYLDVTLKFLEDAEAQLRKNAFYAVKSLLEKSVVEKRVVVEKVCPAILALSNLPFKNNDVDCYTNSIELMASLSPIIGKEDTEKYLLDRFCDLCENEVYSIRRWCADYMPVFCYILCQTITENRMLPIFKVLCEDSVWGVRRSAAKALPKIALVCSLQCRRDIFAPMAFNLLNDSSRFVSASAFKNLGQFISTFAQPCAVELEYEPSGKLYITSKANDTKSQNSFTEETTMQSYPREESPYLLNMQENPFRRFVSSEPTPCNNHAESKPYYGKFCSFIDALIQEEDEEQKGTSNIACDDDDMLSSSGCSSASGSESSTSSGNHSPNVDTNKVQLVTKSNDLSENKNVQEEEKKQDEKQMIEEEEKKKVQEENRNKFEEEIVKTIEKEYTDDLDDDLPNDVLDRFPNEFREALVELREFTNTDDPPSSPIKDDFETPKDPEKNSDILVIDNTNVTLRKKGTFQLNADSDEEDLKEYNTHNFWYVIEG</sequence>
<dbReference type="InterPro" id="IPR016024">
    <property type="entry name" value="ARM-type_fold"/>
</dbReference>
<accession>A0A9Q0N2R0</accession>
<feature type="region of interest" description="Disordered" evidence="2">
    <location>
        <begin position="472"/>
        <end position="499"/>
    </location>
</feature>
<dbReference type="InterPro" id="IPR000357">
    <property type="entry name" value="HEAT"/>
</dbReference>
<dbReference type="SUPFAM" id="SSF48371">
    <property type="entry name" value="ARM repeat"/>
    <property type="match status" value="1"/>
</dbReference>